<organism evidence="2 3">
    <name type="scientific">Dorcoceras hygrometricum</name>
    <dbReference type="NCBI Taxonomy" id="472368"/>
    <lineage>
        <taxon>Eukaryota</taxon>
        <taxon>Viridiplantae</taxon>
        <taxon>Streptophyta</taxon>
        <taxon>Embryophyta</taxon>
        <taxon>Tracheophyta</taxon>
        <taxon>Spermatophyta</taxon>
        <taxon>Magnoliopsida</taxon>
        <taxon>eudicotyledons</taxon>
        <taxon>Gunneridae</taxon>
        <taxon>Pentapetalae</taxon>
        <taxon>asterids</taxon>
        <taxon>lamiids</taxon>
        <taxon>Lamiales</taxon>
        <taxon>Gesneriaceae</taxon>
        <taxon>Didymocarpoideae</taxon>
        <taxon>Trichosporeae</taxon>
        <taxon>Loxocarpinae</taxon>
        <taxon>Dorcoceras</taxon>
    </lineage>
</organism>
<protein>
    <submittedName>
        <fullName evidence="2">Uncharacterized protein</fullName>
    </submittedName>
</protein>
<gene>
    <name evidence="2" type="ORF">F511_37966</name>
</gene>
<dbReference type="AlphaFoldDB" id="A0A2Z7DCJ6"/>
<evidence type="ECO:0000313" key="3">
    <source>
        <dbReference type="Proteomes" id="UP000250235"/>
    </source>
</evidence>
<reference evidence="2 3" key="1">
    <citation type="journal article" date="2015" name="Proc. Natl. Acad. Sci. U.S.A.">
        <title>The resurrection genome of Boea hygrometrica: A blueprint for survival of dehydration.</title>
        <authorList>
            <person name="Xiao L."/>
            <person name="Yang G."/>
            <person name="Zhang L."/>
            <person name="Yang X."/>
            <person name="Zhao S."/>
            <person name="Ji Z."/>
            <person name="Zhou Q."/>
            <person name="Hu M."/>
            <person name="Wang Y."/>
            <person name="Chen M."/>
            <person name="Xu Y."/>
            <person name="Jin H."/>
            <person name="Xiao X."/>
            <person name="Hu G."/>
            <person name="Bao F."/>
            <person name="Hu Y."/>
            <person name="Wan P."/>
            <person name="Li L."/>
            <person name="Deng X."/>
            <person name="Kuang T."/>
            <person name="Xiang C."/>
            <person name="Zhu J.K."/>
            <person name="Oliver M.J."/>
            <person name="He Y."/>
        </authorList>
    </citation>
    <scope>NUCLEOTIDE SEQUENCE [LARGE SCALE GENOMIC DNA]</scope>
    <source>
        <strain evidence="3">cv. XS01</strain>
    </source>
</reference>
<dbReference type="Proteomes" id="UP000250235">
    <property type="component" value="Unassembled WGS sequence"/>
</dbReference>
<name>A0A2Z7DCJ6_9LAMI</name>
<sequence>MVEDSDWSKSGSVGLLLPRSFFLYLFRRLELRWKKIAEGASLCSLLAFRRTVQFGSNSPTSPLLRNGKDPLEDFDYNDPRRNPLPRPAVARTPSNTTAHQPANCVTDSPSFTPQ</sequence>
<dbReference type="EMBL" id="KQ987316">
    <property type="protein sequence ID" value="KZV57352.1"/>
    <property type="molecule type" value="Genomic_DNA"/>
</dbReference>
<keyword evidence="3" id="KW-1185">Reference proteome</keyword>
<evidence type="ECO:0000256" key="1">
    <source>
        <dbReference type="SAM" id="MobiDB-lite"/>
    </source>
</evidence>
<feature type="compositionally biased region" description="Polar residues" evidence="1">
    <location>
        <begin position="92"/>
        <end position="114"/>
    </location>
</feature>
<proteinExistence type="predicted"/>
<feature type="compositionally biased region" description="Basic and acidic residues" evidence="1">
    <location>
        <begin position="66"/>
        <end position="81"/>
    </location>
</feature>
<feature type="compositionally biased region" description="Polar residues" evidence="1">
    <location>
        <begin position="54"/>
        <end position="63"/>
    </location>
</feature>
<accession>A0A2Z7DCJ6</accession>
<evidence type="ECO:0000313" key="2">
    <source>
        <dbReference type="EMBL" id="KZV57352.1"/>
    </source>
</evidence>
<feature type="region of interest" description="Disordered" evidence="1">
    <location>
        <begin position="54"/>
        <end position="114"/>
    </location>
</feature>